<evidence type="ECO:0000256" key="1">
    <source>
        <dbReference type="SAM" id="MobiDB-lite"/>
    </source>
</evidence>
<dbReference type="AlphaFoldDB" id="A0A834F2B9"/>
<proteinExistence type="predicted"/>
<feature type="region of interest" description="Disordered" evidence="1">
    <location>
        <begin position="20"/>
        <end position="54"/>
    </location>
</feature>
<comment type="caution">
    <text evidence="2">The sequence shown here is derived from an EMBL/GenBank/DDBJ whole genome shotgun (WGS) entry which is preliminary data.</text>
</comment>
<dbReference type="Proteomes" id="UP000646548">
    <property type="component" value="Unassembled WGS sequence"/>
</dbReference>
<sequence>MDEQPSFLPCASARRGSLPHCRLMSSPRLPPAKNVALDGPRVNTSGPETSGSFDARLVSPKRIYASTRDARNALSFGILSSSTPLEAERPVRADKSSQAPPCAAESAQPRSSALLRRLMDGKKLEWKGEPARVYKHILLNRFGGIPPDIAYADEEESHPHPY</sequence>
<organism evidence="2 3">
    <name type="scientific">Oryzias melastigma</name>
    <name type="common">Marine medaka</name>
    <dbReference type="NCBI Taxonomy" id="30732"/>
    <lineage>
        <taxon>Eukaryota</taxon>
        <taxon>Metazoa</taxon>
        <taxon>Chordata</taxon>
        <taxon>Craniata</taxon>
        <taxon>Vertebrata</taxon>
        <taxon>Euteleostomi</taxon>
        <taxon>Actinopterygii</taxon>
        <taxon>Neopterygii</taxon>
        <taxon>Teleostei</taxon>
        <taxon>Neoteleostei</taxon>
        <taxon>Acanthomorphata</taxon>
        <taxon>Ovalentaria</taxon>
        <taxon>Atherinomorphae</taxon>
        <taxon>Beloniformes</taxon>
        <taxon>Adrianichthyidae</taxon>
        <taxon>Oryziinae</taxon>
        <taxon>Oryzias</taxon>
    </lineage>
</organism>
<reference evidence="2" key="1">
    <citation type="journal article" name="BMC Genomics">
        <title>Long-read sequencing and de novo genome assembly of marine medaka (Oryzias melastigma).</title>
        <authorList>
            <person name="Liang P."/>
            <person name="Saqib H.S.A."/>
            <person name="Ni X."/>
            <person name="Shen Y."/>
        </authorList>
    </citation>
    <scope>NUCLEOTIDE SEQUENCE</scope>
    <source>
        <strain evidence="2">Bigg-433</strain>
    </source>
</reference>
<accession>A0A834F2B9</accession>
<gene>
    <name evidence="2" type="ORF">FQA47_008569</name>
</gene>
<protein>
    <submittedName>
        <fullName evidence="2">Uncharacterized protein</fullName>
    </submittedName>
</protein>
<evidence type="ECO:0000313" key="2">
    <source>
        <dbReference type="EMBL" id="KAF6718574.1"/>
    </source>
</evidence>
<name>A0A834F2B9_ORYME</name>
<dbReference type="EMBL" id="WKFB01000721">
    <property type="protein sequence ID" value="KAF6718574.1"/>
    <property type="molecule type" value="Genomic_DNA"/>
</dbReference>
<feature type="compositionally biased region" description="Polar residues" evidence="1">
    <location>
        <begin position="42"/>
        <end position="52"/>
    </location>
</feature>
<feature type="compositionally biased region" description="Basic and acidic residues" evidence="1">
    <location>
        <begin position="86"/>
        <end position="95"/>
    </location>
</feature>
<feature type="region of interest" description="Disordered" evidence="1">
    <location>
        <begin position="85"/>
        <end position="110"/>
    </location>
</feature>
<evidence type="ECO:0000313" key="3">
    <source>
        <dbReference type="Proteomes" id="UP000646548"/>
    </source>
</evidence>